<evidence type="ECO:0000256" key="1">
    <source>
        <dbReference type="SAM" id="Phobius"/>
    </source>
</evidence>
<dbReference type="EMBL" id="CP076607">
    <property type="protein sequence ID" value="QWU15041.1"/>
    <property type="molecule type" value="Genomic_DNA"/>
</dbReference>
<feature type="transmembrane region" description="Helical" evidence="1">
    <location>
        <begin position="12"/>
        <end position="30"/>
    </location>
</feature>
<gene>
    <name evidence="2" type="ORF">KP014_24565</name>
    <name evidence="3" type="ORF">SAMN04487895_109249</name>
</gene>
<keyword evidence="1" id="KW-0472">Membrane</keyword>
<dbReference type="Proteomes" id="UP000198809">
    <property type="component" value="Unassembled WGS sequence"/>
</dbReference>
<feature type="transmembrane region" description="Helical" evidence="1">
    <location>
        <begin position="67"/>
        <end position="86"/>
    </location>
</feature>
<dbReference type="STRING" id="1333845.SAMN04487895_109249"/>
<dbReference type="Proteomes" id="UP000683429">
    <property type="component" value="Chromosome"/>
</dbReference>
<reference evidence="3 4" key="1">
    <citation type="submission" date="2016-10" db="EMBL/GenBank/DDBJ databases">
        <authorList>
            <person name="de Groot N.N."/>
        </authorList>
    </citation>
    <scope>NUCLEOTIDE SEQUENCE [LARGE SCALE GENOMIC DNA]</scope>
    <source>
        <strain evidence="3 4">CGMCC 1.10238</strain>
    </source>
</reference>
<dbReference type="AlphaFoldDB" id="A0A1H8RDT7"/>
<feature type="transmembrane region" description="Helical" evidence="1">
    <location>
        <begin position="45"/>
        <end position="62"/>
    </location>
</feature>
<keyword evidence="1" id="KW-0812">Transmembrane</keyword>
<organism evidence="3 4">
    <name type="scientific">Paenibacillus sophorae</name>
    <dbReference type="NCBI Taxonomy" id="1333845"/>
    <lineage>
        <taxon>Bacteria</taxon>
        <taxon>Bacillati</taxon>
        <taxon>Bacillota</taxon>
        <taxon>Bacilli</taxon>
        <taxon>Bacillales</taxon>
        <taxon>Paenibacillaceae</taxon>
        <taxon>Paenibacillus</taxon>
    </lineage>
</organism>
<accession>A0A1H8RDT7</accession>
<dbReference type="EMBL" id="FODH01000009">
    <property type="protein sequence ID" value="SEO64183.1"/>
    <property type="molecule type" value="Genomic_DNA"/>
</dbReference>
<reference evidence="2 5" key="2">
    <citation type="submission" date="2021-06" db="EMBL/GenBank/DDBJ databases">
        <title>Whole genome sequence of Paenibacillus sophorae DSM23020 for comparative genomics.</title>
        <authorList>
            <person name="Kim M.-J."/>
            <person name="Lee G."/>
            <person name="Shin J.-H."/>
        </authorList>
    </citation>
    <scope>NUCLEOTIDE SEQUENCE [LARGE SCALE GENOMIC DNA]</scope>
    <source>
        <strain evidence="2 5">DSM 23020</strain>
    </source>
</reference>
<evidence type="ECO:0000313" key="5">
    <source>
        <dbReference type="Proteomes" id="UP000683429"/>
    </source>
</evidence>
<protein>
    <submittedName>
        <fullName evidence="3">Uncharacterized protein</fullName>
    </submittedName>
</protein>
<proteinExistence type="predicted"/>
<keyword evidence="5" id="KW-1185">Reference proteome</keyword>
<name>A0A1H8RDT7_9BACL</name>
<dbReference type="OrthoDB" id="2646416at2"/>
<sequence length="185" mass="22055">MQTKMPFHKRKALYLFGFLLISDIVLFLLQKNGYYLIPLLKPPEFFVVLFNTIVCIIILILIRKIMFVVYLSLPLFIFIAFSHFWYASMEYHYRYLHSPKRTETLIVKYRVATLGESSYFFGFYQKSFLGLLMQKLNGQEYSDMISDYKAYKTPEEVLGLDYPKWINEKELIFNTLAGEKKIIMK</sequence>
<evidence type="ECO:0000313" key="2">
    <source>
        <dbReference type="EMBL" id="QWU15041.1"/>
    </source>
</evidence>
<evidence type="ECO:0000313" key="4">
    <source>
        <dbReference type="Proteomes" id="UP000198809"/>
    </source>
</evidence>
<dbReference type="RefSeq" id="WP_036597328.1">
    <property type="nucleotide sequence ID" value="NZ_CP076607.1"/>
</dbReference>
<evidence type="ECO:0000313" key="3">
    <source>
        <dbReference type="EMBL" id="SEO64183.1"/>
    </source>
</evidence>
<keyword evidence="1" id="KW-1133">Transmembrane helix</keyword>